<keyword evidence="5" id="KW-0238">DNA-binding</keyword>
<dbReference type="InterPro" id="IPR013088">
    <property type="entry name" value="Znf_NHR/GATA"/>
</dbReference>
<dbReference type="SUPFAM" id="SSF48508">
    <property type="entry name" value="Nuclear receptor ligand-binding domain"/>
    <property type="match status" value="1"/>
</dbReference>
<dbReference type="PANTHER" id="PTHR24082:SF473">
    <property type="entry name" value="ECDYSONE-INDUCED PROTEIN 75B, ISOFORM B"/>
    <property type="match status" value="1"/>
</dbReference>
<keyword evidence="13" id="KW-1185">Reference proteome</keyword>
<dbReference type="Gene3D" id="3.30.50.10">
    <property type="entry name" value="Erythroid Transcription Factor GATA-1, subunit A"/>
    <property type="match status" value="1"/>
</dbReference>
<dbReference type="InterPro" id="IPR050234">
    <property type="entry name" value="Nuclear_hormone_rcpt_NR1"/>
</dbReference>
<evidence type="ECO:0000259" key="11">
    <source>
        <dbReference type="PROSITE" id="PS51843"/>
    </source>
</evidence>
<feature type="domain" description="NR LBD" evidence="11">
    <location>
        <begin position="1024"/>
        <end position="1307"/>
    </location>
</feature>
<evidence type="ECO:0000313" key="12">
    <source>
        <dbReference type="EMBL" id="GFN87338.1"/>
    </source>
</evidence>
<keyword evidence="4" id="KW-0805">Transcription regulation</keyword>
<dbReference type="Pfam" id="PF00105">
    <property type="entry name" value="zf-C4"/>
    <property type="match status" value="1"/>
</dbReference>
<feature type="region of interest" description="Disordered" evidence="9">
    <location>
        <begin position="584"/>
        <end position="623"/>
    </location>
</feature>
<feature type="compositionally biased region" description="Basic and acidic residues" evidence="9">
    <location>
        <begin position="584"/>
        <end position="594"/>
    </location>
</feature>
<evidence type="ECO:0000256" key="7">
    <source>
        <dbReference type="ARBA" id="ARBA00023170"/>
    </source>
</evidence>
<evidence type="ECO:0000256" key="1">
    <source>
        <dbReference type="ARBA" id="ARBA00022723"/>
    </source>
</evidence>
<dbReference type="Pfam" id="PF00104">
    <property type="entry name" value="Hormone_recep"/>
    <property type="match status" value="1"/>
</dbReference>
<feature type="compositionally biased region" description="Polar residues" evidence="9">
    <location>
        <begin position="445"/>
        <end position="457"/>
    </location>
</feature>
<sequence>MLVTSDGTFSSKDLLRAVGNSDGAFSSKDLLRAVGNPKEPLAISDVRSTVRISSGLSPTPADRTLSNRDPHRTAAIYNNTFNGEDLHRTITDRFGRERRSFVSFLNSFKSSYIAPLWTQKYLTWLFPESVTMRGKKRPPEERVCNVAGPLPPCKVCGEKAAGFHYGVNTCEACKGFFRRSLIRKGEYTCLGSGNCPIGINRRKSCAKCRYIRCLDVGMSKKAIKTGRYTYQKRTQDTLEIRLMEKMKQETGLQPTQLADIKDPSILYKLGSTNVLANNSTKNIFKRDIVVELKAREGSSLSEKLPRQGNSVLPSDTGNINSESKLRYVLAGHERRTFFSREDEAINVNPNKAVCPSSVVDSSFHPSQDLYPFPSHTLPPLCPSPKPSLVPRTLPPLEFQAPASICSTASPMATVEEPPFSTIHHPPEDVFETHFKQEDERSLFPHNTRTAYPTSSLDQPAETAKERTLSSDNIQPSIIPVTMDNGLAPPIVPARDTSIGQNRNITNHGLTDNHCINQKTNLLSSLSQIHQEPRKCTAYHAFESSPTIIDERICFKFNRPIRNEELLIVKPDDDIRQQTHECQDGCHKLETKPDSTEQYPSPQSSLNRNSQYEQAANPSNNGEVNGLPALLPKISNPRSISATSTYLLAFPHTDIDRITQGTSVENQHSRQPHLHQEQHLHHHHDHHQQQQHVRILYQDLRGETCSCNGSFNDEGYQHQYRQFHQSHQQHEQNEPVNYNHRQWDRHLDNYQKRQAITKGHSYDLSPSHNHLDVFALNSLASLSDPDMSHNFDIDTDRVDSKFLNQSEKWPNKDFVNLKETGLMDIQRQEQEQLKDQPDAVKFKLIERALKTPGVASPCRIPTTSHIRMPSFSDSMFPRQTGERPVSFSPQSSTPPPKLNTKPRPCGFFTFSYSTRNSTVDACEPISTSRVAACILQQNTTLCDPYRNLRRAFCENSCKDANLSSDDEKTQQTVFSPNKYRNAHNHMPGTHARPLKEKEPDTFKETSKPHSSPPDDVPPPPLPPLETWSLVPPVQYSEEEMDQVIAYLVDNHKRFIYDSNSLSDEFFQAKIIECKERCSLQDEIFGHMGIVERDEHEHIYASTGLDVDNRLESLDHMTEIMDADIRHMIAFVKTIPGFRSFSLSDQAALLKAAMPELFFVAYYRGYFSDHYIVVEASKSYCIHNMTTVYPKDYLKKLFAIAGGVRDLKLSFNAVVVLKTLCLFFTDRTPLQDRYHCEVLFDKYLQCFLHQLHLDFPDTHGRVMARLASLLAELREIELISYHLWNTELTQYHTVANKPILVEIFSNGGI</sequence>
<evidence type="ECO:0000259" key="10">
    <source>
        <dbReference type="PROSITE" id="PS51030"/>
    </source>
</evidence>
<dbReference type="PROSITE" id="PS51030">
    <property type="entry name" value="NUCLEAR_REC_DBD_2"/>
    <property type="match status" value="1"/>
</dbReference>
<evidence type="ECO:0000256" key="6">
    <source>
        <dbReference type="ARBA" id="ARBA00023163"/>
    </source>
</evidence>
<dbReference type="PRINTS" id="PR00047">
    <property type="entry name" value="STROIDFINGER"/>
</dbReference>
<evidence type="ECO:0000256" key="2">
    <source>
        <dbReference type="ARBA" id="ARBA00022771"/>
    </source>
</evidence>
<dbReference type="Proteomes" id="UP000735302">
    <property type="component" value="Unassembled WGS sequence"/>
</dbReference>
<dbReference type="PROSITE" id="PS51843">
    <property type="entry name" value="NR_LBD"/>
    <property type="match status" value="1"/>
</dbReference>
<evidence type="ECO:0000256" key="5">
    <source>
        <dbReference type="ARBA" id="ARBA00023125"/>
    </source>
</evidence>
<dbReference type="Gene3D" id="1.10.565.10">
    <property type="entry name" value="Retinoid X Receptor"/>
    <property type="match status" value="1"/>
</dbReference>
<dbReference type="GO" id="GO:0003700">
    <property type="term" value="F:DNA-binding transcription factor activity"/>
    <property type="evidence" value="ECO:0007669"/>
    <property type="project" value="InterPro"/>
</dbReference>
<dbReference type="PROSITE" id="PS00031">
    <property type="entry name" value="NUCLEAR_REC_DBD_1"/>
    <property type="match status" value="1"/>
</dbReference>
<keyword evidence="1" id="KW-0479">Metal-binding</keyword>
<dbReference type="SMART" id="SM00399">
    <property type="entry name" value="ZnF_C4"/>
    <property type="match status" value="1"/>
</dbReference>
<protein>
    <recommendedName>
        <fullName evidence="14">Nuclear receptor domain-containing protein</fullName>
    </recommendedName>
</protein>
<evidence type="ECO:0000313" key="13">
    <source>
        <dbReference type="Proteomes" id="UP000735302"/>
    </source>
</evidence>
<feature type="domain" description="Nuclear receptor" evidence="10">
    <location>
        <begin position="150"/>
        <end position="225"/>
    </location>
</feature>
<dbReference type="SUPFAM" id="SSF57716">
    <property type="entry name" value="Glucocorticoid receptor-like (DNA-binding domain)"/>
    <property type="match status" value="1"/>
</dbReference>
<reference evidence="12 13" key="1">
    <citation type="journal article" date="2021" name="Elife">
        <title>Chloroplast acquisition without the gene transfer in kleptoplastic sea slugs, Plakobranchus ocellatus.</title>
        <authorList>
            <person name="Maeda T."/>
            <person name="Takahashi S."/>
            <person name="Yoshida T."/>
            <person name="Shimamura S."/>
            <person name="Takaki Y."/>
            <person name="Nagai Y."/>
            <person name="Toyoda A."/>
            <person name="Suzuki Y."/>
            <person name="Arimoto A."/>
            <person name="Ishii H."/>
            <person name="Satoh N."/>
            <person name="Nishiyama T."/>
            <person name="Hasebe M."/>
            <person name="Maruyama T."/>
            <person name="Minagawa J."/>
            <person name="Obokata J."/>
            <person name="Shigenobu S."/>
        </authorList>
    </citation>
    <scope>NUCLEOTIDE SEQUENCE [LARGE SCALE GENOMIC DNA]</scope>
</reference>
<dbReference type="PANTHER" id="PTHR24082">
    <property type="entry name" value="NUCLEAR HORMONE RECEPTOR"/>
    <property type="match status" value="1"/>
</dbReference>
<organism evidence="12 13">
    <name type="scientific">Plakobranchus ocellatus</name>
    <dbReference type="NCBI Taxonomy" id="259542"/>
    <lineage>
        <taxon>Eukaryota</taxon>
        <taxon>Metazoa</taxon>
        <taxon>Spiralia</taxon>
        <taxon>Lophotrochozoa</taxon>
        <taxon>Mollusca</taxon>
        <taxon>Gastropoda</taxon>
        <taxon>Heterobranchia</taxon>
        <taxon>Euthyneura</taxon>
        <taxon>Panpulmonata</taxon>
        <taxon>Sacoglossa</taxon>
        <taxon>Placobranchoidea</taxon>
        <taxon>Plakobranchidae</taxon>
        <taxon>Plakobranchus</taxon>
    </lineage>
</organism>
<feature type="region of interest" description="Disordered" evidence="9">
    <location>
        <begin position="445"/>
        <end position="469"/>
    </location>
</feature>
<gene>
    <name evidence="12" type="ORF">PoB_001384400</name>
</gene>
<keyword evidence="2" id="KW-0863">Zinc-finger</keyword>
<keyword evidence="6" id="KW-0804">Transcription</keyword>
<proteinExistence type="predicted"/>
<evidence type="ECO:0008006" key="14">
    <source>
        <dbReference type="Google" id="ProtNLM"/>
    </source>
</evidence>
<dbReference type="InterPro" id="IPR000536">
    <property type="entry name" value="Nucl_hrmn_rcpt_lig-bd"/>
</dbReference>
<dbReference type="EMBL" id="BLXT01001699">
    <property type="protein sequence ID" value="GFN87338.1"/>
    <property type="molecule type" value="Genomic_DNA"/>
</dbReference>
<feature type="compositionally biased region" description="Pro residues" evidence="9">
    <location>
        <begin position="1009"/>
        <end position="1022"/>
    </location>
</feature>
<feature type="region of interest" description="Disordered" evidence="9">
    <location>
        <begin position="958"/>
        <end position="1024"/>
    </location>
</feature>
<feature type="region of interest" description="Disordered" evidence="9">
    <location>
        <begin position="855"/>
        <end position="901"/>
    </location>
</feature>
<dbReference type="InterPro" id="IPR001628">
    <property type="entry name" value="Znf_hrmn_rcpt"/>
</dbReference>
<accession>A0AAV3YZY0</accession>
<dbReference type="GO" id="GO:0043565">
    <property type="term" value="F:sequence-specific DNA binding"/>
    <property type="evidence" value="ECO:0007669"/>
    <property type="project" value="InterPro"/>
</dbReference>
<feature type="compositionally biased region" description="Basic and acidic residues" evidence="9">
    <location>
        <begin position="992"/>
        <end position="1006"/>
    </location>
</feature>
<keyword evidence="8" id="KW-0539">Nucleus</keyword>
<comment type="caution">
    <text evidence="12">The sequence shown here is derived from an EMBL/GenBank/DDBJ whole genome shotgun (WGS) entry which is preliminary data.</text>
</comment>
<feature type="compositionally biased region" description="Polar residues" evidence="9">
    <location>
        <begin position="595"/>
        <end position="622"/>
    </location>
</feature>
<evidence type="ECO:0000256" key="8">
    <source>
        <dbReference type="ARBA" id="ARBA00023242"/>
    </source>
</evidence>
<dbReference type="CDD" id="cd06916">
    <property type="entry name" value="NR_DBD_like"/>
    <property type="match status" value="1"/>
</dbReference>
<feature type="region of interest" description="Disordered" evidence="9">
    <location>
        <begin position="663"/>
        <end position="688"/>
    </location>
</feature>
<dbReference type="InterPro" id="IPR035500">
    <property type="entry name" value="NHR-like_dom_sf"/>
</dbReference>
<keyword evidence="3" id="KW-0862">Zinc</keyword>
<evidence type="ECO:0000256" key="4">
    <source>
        <dbReference type="ARBA" id="ARBA00023015"/>
    </source>
</evidence>
<dbReference type="SMART" id="SM00430">
    <property type="entry name" value="HOLI"/>
    <property type="match status" value="1"/>
</dbReference>
<evidence type="ECO:0000256" key="9">
    <source>
        <dbReference type="SAM" id="MobiDB-lite"/>
    </source>
</evidence>
<evidence type="ECO:0000256" key="3">
    <source>
        <dbReference type="ARBA" id="ARBA00022833"/>
    </source>
</evidence>
<dbReference type="GO" id="GO:0008270">
    <property type="term" value="F:zinc ion binding"/>
    <property type="evidence" value="ECO:0007669"/>
    <property type="project" value="UniProtKB-KW"/>
</dbReference>
<name>A0AAV3YZY0_9GAST</name>
<keyword evidence="7" id="KW-0675">Receptor</keyword>